<evidence type="ECO:0000256" key="2">
    <source>
        <dbReference type="ARBA" id="ARBA00022908"/>
    </source>
</evidence>
<dbReference type="Gene3D" id="1.10.443.10">
    <property type="entry name" value="Intergrase catalytic core"/>
    <property type="match status" value="1"/>
</dbReference>
<dbReference type="OrthoDB" id="104151at2"/>
<dbReference type="GO" id="GO:0006310">
    <property type="term" value="P:DNA recombination"/>
    <property type="evidence" value="ECO:0007669"/>
    <property type="project" value="UniProtKB-KW"/>
</dbReference>
<keyword evidence="3" id="KW-0238">DNA-binding</keyword>
<keyword evidence="2" id="KW-0229">DNA integration</keyword>
<protein>
    <submittedName>
        <fullName evidence="6">Site-specific recombinase XerD</fullName>
    </submittedName>
</protein>
<dbReference type="InterPro" id="IPR002104">
    <property type="entry name" value="Integrase_catalytic"/>
</dbReference>
<evidence type="ECO:0000256" key="3">
    <source>
        <dbReference type="ARBA" id="ARBA00023125"/>
    </source>
</evidence>
<dbReference type="EMBL" id="LT629690">
    <property type="protein sequence ID" value="SDE86555.1"/>
    <property type="molecule type" value="Genomic_DNA"/>
</dbReference>
<proteinExistence type="inferred from homology"/>
<dbReference type="InterPro" id="IPR050808">
    <property type="entry name" value="Phage_Integrase"/>
</dbReference>
<dbReference type="AlphaFoldDB" id="A0A1G7GEN5"/>
<gene>
    <name evidence="6" type="ORF">SAMN05444167_0667</name>
</gene>
<keyword evidence="4" id="KW-0233">DNA recombination</keyword>
<dbReference type="PANTHER" id="PTHR30629:SF2">
    <property type="entry name" value="PROPHAGE INTEGRASE INTS-RELATED"/>
    <property type="match status" value="1"/>
</dbReference>
<dbReference type="InterPro" id="IPR010998">
    <property type="entry name" value="Integrase_recombinase_N"/>
</dbReference>
<dbReference type="InterPro" id="IPR011010">
    <property type="entry name" value="DNA_brk_join_enz"/>
</dbReference>
<evidence type="ECO:0000259" key="5">
    <source>
        <dbReference type="PROSITE" id="PS51898"/>
    </source>
</evidence>
<dbReference type="RefSeq" id="WP_083343902.1">
    <property type="nucleotide sequence ID" value="NZ_LT629690.1"/>
</dbReference>
<evidence type="ECO:0000256" key="1">
    <source>
        <dbReference type="ARBA" id="ARBA00008857"/>
    </source>
</evidence>
<dbReference type="Pfam" id="PF00589">
    <property type="entry name" value="Phage_integrase"/>
    <property type="match status" value="1"/>
</dbReference>
<organism evidence="6 7">
    <name type="scientific">Terriglobus roseus</name>
    <dbReference type="NCBI Taxonomy" id="392734"/>
    <lineage>
        <taxon>Bacteria</taxon>
        <taxon>Pseudomonadati</taxon>
        <taxon>Acidobacteriota</taxon>
        <taxon>Terriglobia</taxon>
        <taxon>Terriglobales</taxon>
        <taxon>Acidobacteriaceae</taxon>
        <taxon>Terriglobus</taxon>
    </lineage>
</organism>
<dbReference type="InterPro" id="IPR013762">
    <property type="entry name" value="Integrase-like_cat_sf"/>
</dbReference>
<dbReference type="CDD" id="cd01189">
    <property type="entry name" value="INT_ICEBs1_C_like"/>
    <property type="match status" value="1"/>
</dbReference>
<sequence length="387" mass="43316">MNLIHKRTRFQLGSLTTEGRTNGPAVWVYRWREKSGNLTVKRKVVLGTIKELNKSQAQKKADGYRQLANTPQHERGADLTVNQLVDHYSEHELGVGSGKAEKPRKAYLYIFKNYILPTWGELPLEGVKAVAVEHWLKTLPLANGSKAKVREVFGAAFRHAMRHELHPVNPIASVRQVRKRAIEPEILEPAETAALLRELEGVEPVRTAFLIAAVMGMRRGEIFGLKWADVDFERAILHVRRSYVDGVEGPPKTDSSRRPLPIPQQALEAFKAWKAKATYTSSSDWVFASNVSFGKQPYWPGTLWRRNVAPAIERAGITKPKLGWHTLRRSYASLLLSSGVSLRVSMELMRHSTPDMTLGTYAQTVGNEKRDAGSKIASLLLGSEQAA</sequence>
<evidence type="ECO:0000313" key="6">
    <source>
        <dbReference type="EMBL" id="SDE86555.1"/>
    </source>
</evidence>
<dbReference type="PROSITE" id="PS51898">
    <property type="entry name" value="TYR_RECOMBINASE"/>
    <property type="match status" value="1"/>
</dbReference>
<name>A0A1G7GEN5_9BACT</name>
<comment type="similarity">
    <text evidence="1">Belongs to the 'phage' integrase family.</text>
</comment>
<feature type="domain" description="Tyr recombinase" evidence="5">
    <location>
        <begin position="182"/>
        <end position="374"/>
    </location>
</feature>
<dbReference type="SUPFAM" id="SSF56349">
    <property type="entry name" value="DNA breaking-rejoining enzymes"/>
    <property type="match status" value="1"/>
</dbReference>
<dbReference type="Proteomes" id="UP000182427">
    <property type="component" value="Chromosome I"/>
</dbReference>
<dbReference type="Gene3D" id="1.10.150.130">
    <property type="match status" value="1"/>
</dbReference>
<evidence type="ECO:0000256" key="4">
    <source>
        <dbReference type="ARBA" id="ARBA00023172"/>
    </source>
</evidence>
<dbReference type="GO" id="GO:0003677">
    <property type="term" value="F:DNA binding"/>
    <property type="evidence" value="ECO:0007669"/>
    <property type="project" value="UniProtKB-KW"/>
</dbReference>
<evidence type="ECO:0000313" key="7">
    <source>
        <dbReference type="Proteomes" id="UP000182427"/>
    </source>
</evidence>
<reference evidence="7" key="1">
    <citation type="submission" date="2016-10" db="EMBL/GenBank/DDBJ databases">
        <authorList>
            <person name="Varghese N."/>
            <person name="Submissions S."/>
        </authorList>
    </citation>
    <scope>NUCLEOTIDE SEQUENCE [LARGE SCALE GENOMIC DNA]</scope>
    <source>
        <strain evidence="7">GAS232</strain>
    </source>
</reference>
<dbReference type="GO" id="GO:0015074">
    <property type="term" value="P:DNA integration"/>
    <property type="evidence" value="ECO:0007669"/>
    <property type="project" value="UniProtKB-KW"/>
</dbReference>
<accession>A0A1G7GEN5</accession>
<dbReference type="PANTHER" id="PTHR30629">
    <property type="entry name" value="PROPHAGE INTEGRASE"/>
    <property type="match status" value="1"/>
</dbReference>
<keyword evidence="7" id="KW-1185">Reference proteome</keyword>